<accession>A0A132MUA3</accession>
<dbReference type="EMBL" id="JYIK01001064">
    <property type="protein sequence ID" value="KWX07286.1"/>
    <property type="molecule type" value="Genomic_DNA"/>
</dbReference>
<dbReference type="Proteomes" id="UP000070598">
    <property type="component" value="Unassembled WGS sequence"/>
</dbReference>
<dbReference type="STRING" id="1469144.LI90_2447"/>
<comment type="caution">
    <text evidence="1">The sequence shown here is derived from an EMBL/GenBank/DDBJ whole genome shotgun (WGS) entry which is preliminary data.</text>
</comment>
<dbReference type="RefSeq" id="WP_066887895.1">
    <property type="nucleotide sequence ID" value="NZ_JYIJ01000010.1"/>
</dbReference>
<dbReference type="EMBL" id="JYIJ01000010">
    <property type="protein sequence ID" value="KWX05657.1"/>
    <property type="molecule type" value="Genomic_DNA"/>
</dbReference>
<sequence>MPSYVILLNWTDQGIRAFRDTLQRAQDFGALAERFGSRIKDLYWTLGPYDLVSLVEAPDDETATALALALSALGNVRTTTLRAYDREEMHAIIDKVS</sequence>
<reference evidence="5" key="1">
    <citation type="submission" date="2015-02" db="EMBL/GenBank/DDBJ databases">
        <title>Physiological reanalysis, assessment of diazotrophy, and genome sequences of multiple isolates of Streptomyces thermoautotrophicus.</title>
        <authorList>
            <person name="MacKellar D.C."/>
            <person name="Lieber L."/>
            <person name="Norman J."/>
            <person name="Bolger A."/>
            <person name="Tobin C."/>
            <person name="Murray J.W."/>
            <person name="Friesen M."/>
            <person name="Prell J."/>
        </authorList>
    </citation>
    <scope>NUCLEOTIDE SEQUENCE [LARGE SCALE GENOMIC DNA]</scope>
    <source>
        <strain evidence="5">UBT1</strain>
    </source>
</reference>
<dbReference type="AlphaFoldDB" id="A0A132MUA3"/>
<proteinExistence type="predicted"/>
<dbReference type="EMBL" id="LAXD01000001">
    <property type="protein sequence ID" value="KWX01419.1"/>
    <property type="molecule type" value="Genomic_DNA"/>
</dbReference>
<evidence type="ECO:0000313" key="1">
    <source>
        <dbReference type="EMBL" id="KWX01419.1"/>
    </source>
</evidence>
<name>A0A132MUA3_9ACTN</name>
<evidence type="ECO:0000313" key="6">
    <source>
        <dbReference type="Proteomes" id="UP000070659"/>
    </source>
</evidence>
<protein>
    <submittedName>
        <fullName evidence="1">GYD family protein</fullName>
    </submittedName>
</protein>
<reference evidence="1" key="4">
    <citation type="submission" date="2015-04" db="EMBL/GenBank/DDBJ databases">
        <title>Physiological reanalysis, assessment of diazotrophy, and genome sequences of multiple isolates of Streptomyces thermoautotrophicus.</title>
        <authorList>
            <person name="MacKellar D.C."/>
            <person name="Lieber L."/>
            <person name="Norman J."/>
            <person name="Bolger A."/>
            <person name="Tobin C."/>
            <person name="Murray J.W."/>
            <person name="Woodward J."/>
            <person name="Friesen M."/>
            <person name="Prell J."/>
        </authorList>
    </citation>
    <scope>NUCLEOTIDE SEQUENCE [LARGE SCALE GENOMIC DNA]</scope>
    <source>
        <strain evidence="1">H1</strain>
    </source>
</reference>
<reference evidence="2 6" key="2">
    <citation type="submission" date="2015-02" db="EMBL/GenBank/DDBJ databases">
        <title>Physiological reanalysis, assessment of diazotrophy, and genome sequences of multiple isolates of Streptomyces thermoautotrophicus.</title>
        <authorList>
            <person name="MacKellar D.C."/>
            <person name="Lieber L."/>
            <person name="Norman J."/>
            <person name="Bolger A."/>
            <person name="Tobin C."/>
            <person name="Murray J.W."/>
            <person name="Prell J."/>
        </authorList>
    </citation>
    <scope>NUCLEOTIDE SEQUENCE [LARGE SCALE GENOMIC DNA]</scope>
    <source>
        <strain evidence="2 6">UBT1</strain>
    </source>
</reference>
<evidence type="ECO:0000313" key="2">
    <source>
        <dbReference type="EMBL" id="KWX05657.1"/>
    </source>
</evidence>
<dbReference type="InterPro" id="IPR014845">
    <property type="entry name" value="GYD/TTHA1554"/>
</dbReference>
<dbReference type="Proteomes" id="UP000070188">
    <property type="component" value="Unassembled WGS sequence"/>
</dbReference>
<keyword evidence="4" id="KW-1185">Reference proteome</keyword>
<gene>
    <name evidence="1" type="ORF">LI90_2447</name>
    <name evidence="2" type="ORF">TH66_00905</name>
    <name evidence="3" type="ORF">TR74_19260</name>
</gene>
<evidence type="ECO:0000313" key="5">
    <source>
        <dbReference type="Proteomes" id="UP000070598"/>
    </source>
</evidence>
<dbReference type="Pfam" id="PF08734">
    <property type="entry name" value="GYD"/>
    <property type="match status" value="1"/>
</dbReference>
<evidence type="ECO:0000313" key="4">
    <source>
        <dbReference type="Proteomes" id="UP000070188"/>
    </source>
</evidence>
<dbReference type="Proteomes" id="UP000070659">
    <property type="component" value="Unassembled WGS sequence"/>
</dbReference>
<organism evidence="1 4">
    <name type="scientific">Carbonactinospora thermoautotrophica</name>
    <dbReference type="NCBI Taxonomy" id="1469144"/>
    <lineage>
        <taxon>Bacteria</taxon>
        <taxon>Bacillati</taxon>
        <taxon>Actinomycetota</taxon>
        <taxon>Actinomycetes</taxon>
        <taxon>Kitasatosporales</taxon>
        <taxon>Carbonactinosporaceae</taxon>
        <taxon>Carbonactinospora</taxon>
    </lineage>
</organism>
<dbReference type="OrthoDB" id="5243930at2"/>
<dbReference type="PATRIC" id="fig|1469144.10.peg.2653"/>
<evidence type="ECO:0000313" key="3">
    <source>
        <dbReference type="EMBL" id="KWX07286.1"/>
    </source>
</evidence>
<reference evidence="4" key="3">
    <citation type="submission" date="2015-04" db="EMBL/GenBank/DDBJ databases">
        <title>Physiological reanalysis, assessment of diazotrophy, and genome sequences of multiple isolates of Streptomyces thermoautotrophicus.</title>
        <authorList>
            <person name="MacKellar D.C."/>
            <person name="Lieber L."/>
            <person name="Norman J."/>
            <person name="Bolger A."/>
            <person name="Tobin C."/>
            <person name="Murray J.W."/>
            <person name="Chang R."/>
            <person name="Ford T."/>
            <person name="Nguyen P.Q."/>
            <person name="Woodward J."/>
            <person name="Permingeat H."/>
            <person name="Joshi N.S."/>
            <person name="Silver P.A."/>
            <person name="Usadel B."/>
            <person name="Rutherford A.W."/>
            <person name="Friesen M."/>
            <person name="Prell J."/>
        </authorList>
    </citation>
    <scope>NUCLEOTIDE SEQUENCE [LARGE SCALE GENOMIC DNA]</scope>
    <source>
        <strain evidence="4">H1</strain>
    </source>
</reference>